<name>A0A060T4W7_BLAAD</name>
<dbReference type="AlphaFoldDB" id="A0A060T4W7"/>
<dbReference type="SMART" id="SM00025">
    <property type="entry name" value="Pumilio"/>
    <property type="match status" value="6"/>
</dbReference>
<sequence length="688" mass="78826">MSQRESMRRVRLKVFFFFFFFFLYFKNENFKFQGYYCIRMSRKFEAKRKAPAKESKANPSKKLKAKEVAPREESEESEDELDVPSSDEDELDQSEDELDGSNSDSNDDSDDSDDSEDSDDSDNEGDEEEEADEGQDENMGNGMSEEDKRKQREEKKKLKEERKMSRPNGAKIQDIKKIWEKLRVKAGVTPAERKKLVNEIWDQVHDCVKELVLKHDASRVVQTIFKYADKEKRIAITKALKGSYVDLAKSAYGKYLLVKLLHYGSAQVREDVHNELHGNFRKLMKHKEGAYVIEDAYRDYSTAAQKRQMIREFYGSEFAVFKDHKKDLTLADIIAENPDKRPFVMRNLYETIAASVNKGSIGFTVIHAAMLEYVKNIDATTSEREDFIQLIVEQFAEMVHTNEGSQVACRILAMATAKERRQLVKSLRPFVSKMAEDEYGQFVLITLFNTVDDTVMVSKGFTPDFKENIESLIVSKNGRRPFVYLLCGPTSRYFTKDVMDKFAVVDELKKNTSKKEDDVRRLELNKAFSPLILNAIENKAPELLKNNLGAQFIAEALLYAHEVDRTNAIEAVCKAMEGSPKDQEDHLIHDAVVSRTLRALIQQGHWNMKSKQVDKAPEADSTFAKVLYSHIEDYVAEWAQGDGAFVIVALLETLESSEAKKLKKTLKGHQKAIQQSEAKGVKLILEKI</sequence>
<dbReference type="PANTHER" id="PTHR13389">
    <property type="entry name" value="PUMILIO HOMOLOG 3"/>
    <property type="match status" value="1"/>
</dbReference>
<feature type="compositionally biased region" description="Basic and acidic residues" evidence="4">
    <location>
        <begin position="145"/>
        <end position="164"/>
    </location>
</feature>
<dbReference type="GO" id="GO:0010629">
    <property type="term" value="P:negative regulation of gene expression"/>
    <property type="evidence" value="ECO:0007669"/>
    <property type="project" value="UniProtKB-ARBA"/>
</dbReference>
<dbReference type="GO" id="GO:0006417">
    <property type="term" value="P:regulation of translation"/>
    <property type="evidence" value="ECO:0007669"/>
    <property type="project" value="TreeGrafter"/>
</dbReference>
<feature type="compositionally biased region" description="Acidic residues" evidence="4">
    <location>
        <begin position="73"/>
        <end position="136"/>
    </location>
</feature>
<dbReference type="GO" id="GO:0003729">
    <property type="term" value="F:mRNA binding"/>
    <property type="evidence" value="ECO:0007669"/>
    <property type="project" value="UniProtKB-ARBA"/>
</dbReference>
<dbReference type="InterPro" id="IPR040059">
    <property type="entry name" value="PUM3"/>
</dbReference>
<feature type="compositionally biased region" description="Basic and acidic residues" evidence="4">
    <location>
        <begin position="47"/>
        <end position="56"/>
    </location>
</feature>
<dbReference type="Pfam" id="PF08144">
    <property type="entry name" value="CPL"/>
    <property type="match status" value="1"/>
</dbReference>
<dbReference type="PROSITE" id="PS50302">
    <property type="entry name" value="PUM"/>
    <property type="match status" value="1"/>
</dbReference>
<dbReference type="PROSITE" id="PS50303">
    <property type="entry name" value="PUM_HD"/>
    <property type="match status" value="1"/>
</dbReference>
<evidence type="ECO:0000256" key="2">
    <source>
        <dbReference type="ARBA" id="ARBA00022884"/>
    </source>
</evidence>
<keyword evidence="1" id="KW-0677">Repeat</keyword>
<dbReference type="PhylomeDB" id="A0A060T4W7"/>
<dbReference type="InterPro" id="IPR001313">
    <property type="entry name" value="Pumilio_RNA-bd_rpt"/>
</dbReference>
<dbReference type="PANTHER" id="PTHR13389:SF0">
    <property type="entry name" value="PUMILIO HOMOLOG 3"/>
    <property type="match status" value="1"/>
</dbReference>
<reference evidence="6" key="2">
    <citation type="submission" date="2014-06" db="EMBL/GenBank/DDBJ databases">
        <title>The complete genome of Blastobotrys (Arxula) adeninivorans LS3 - a yeast of biotechnological interest.</title>
        <authorList>
            <person name="Kunze G."/>
            <person name="Gaillardin C."/>
            <person name="Czernicka M."/>
            <person name="Durrens P."/>
            <person name="Martin T."/>
            <person name="Boer E."/>
            <person name="Gabaldon T."/>
            <person name="Cruz J."/>
            <person name="Talla E."/>
            <person name="Marck C."/>
            <person name="Goffeau A."/>
            <person name="Barbe V."/>
            <person name="Baret P."/>
            <person name="Baronian K."/>
            <person name="Beier S."/>
            <person name="Bleykasten C."/>
            <person name="Bode R."/>
            <person name="Casaregola S."/>
            <person name="Despons L."/>
            <person name="Fairhead C."/>
            <person name="Giersberg M."/>
            <person name="Gierski P."/>
            <person name="Hahnel U."/>
            <person name="Hartmann A."/>
            <person name="Jankowska D."/>
            <person name="Jubin C."/>
            <person name="Jung P."/>
            <person name="Lafontaine I."/>
            <person name="Leh-Louis V."/>
            <person name="Lemaire M."/>
            <person name="Marcet-Houben M."/>
            <person name="Mascher M."/>
            <person name="Morel G."/>
            <person name="Richard G.-F."/>
            <person name="Riechen J."/>
            <person name="Sacerdot C."/>
            <person name="Sarkar A."/>
            <person name="Savel G."/>
            <person name="Schacherer J."/>
            <person name="Sherman D."/>
            <person name="Straub M.-L."/>
            <person name="Stein N."/>
            <person name="Thierry A."/>
            <person name="Trautwein-Schult A."/>
            <person name="Westhof E."/>
            <person name="Worch S."/>
            <person name="Dujon B."/>
            <person name="Souciet J.-L."/>
            <person name="Wincker P."/>
            <person name="Scholz U."/>
            <person name="Neuveglise N."/>
        </authorList>
    </citation>
    <scope>NUCLEOTIDE SEQUENCE</scope>
    <source>
        <strain evidence="6">LS3</strain>
    </source>
</reference>
<feature type="repeat" description="Pumilio" evidence="3">
    <location>
        <begin position="275"/>
        <end position="311"/>
    </location>
</feature>
<dbReference type="InterPro" id="IPR016024">
    <property type="entry name" value="ARM-type_fold"/>
</dbReference>
<dbReference type="EMBL" id="HG937692">
    <property type="protein sequence ID" value="CDP36150.1"/>
    <property type="molecule type" value="Genomic_DNA"/>
</dbReference>
<evidence type="ECO:0000259" key="5">
    <source>
        <dbReference type="PROSITE" id="PS50303"/>
    </source>
</evidence>
<proteinExistence type="predicted"/>
<evidence type="ECO:0000313" key="6">
    <source>
        <dbReference type="EMBL" id="CDP36150.1"/>
    </source>
</evidence>
<keyword evidence="2" id="KW-0694">RNA-binding</keyword>
<feature type="domain" description="PUM-HD" evidence="5">
    <location>
        <begin position="174"/>
        <end position="560"/>
    </location>
</feature>
<dbReference type="InterPro" id="IPR011989">
    <property type="entry name" value="ARM-like"/>
</dbReference>
<evidence type="ECO:0000256" key="1">
    <source>
        <dbReference type="ARBA" id="ARBA00022737"/>
    </source>
</evidence>
<protein>
    <submittedName>
        <fullName evidence="6">ARAD1B06424p</fullName>
    </submittedName>
</protein>
<dbReference type="SUPFAM" id="SSF48371">
    <property type="entry name" value="ARM repeat"/>
    <property type="match status" value="1"/>
</dbReference>
<evidence type="ECO:0000256" key="4">
    <source>
        <dbReference type="SAM" id="MobiDB-lite"/>
    </source>
</evidence>
<gene>
    <name evidence="6" type="ORF">GNLVRS02_ARAD1B06424g</name>
</gene>
<dbReference type="InterPro" id="IPR033133">
    <property type="entry name" value="PUM-HD"/>
</dbReference>
<feature type="region of interest" description="Disordered" evidence="4">
    <location>
        <begin position="47"/>
        <end position="169"/>
    </location>
</feature>
<organism evidence="6">
    <name type="scientific">Blastobotrys adeninivorans</name>
    <name type="common">Yeast</name>
    <name type="synonym">Arxula adeninivorans</name>
    <dbReference type="NCBI Taxonomy" id="409370"/>
    <lineage>
        <taxon>Eukaryota</taxon>
        <taxon>Fungi</taxon>
        <taxon>Dikarya</taxon>
        <taxon>Ascomycota</taxon>
        <taxon>Saccharomycotina</taxon>
        <taxon>Dipodascomycetes</taxon>
        <taxon>Dipodascales</taxon>
        <taxon>Trichomonascaceae</taxon>
        <taxon>Blastobotrys</taxon>
    </lineage>
</organism>
<reference evidence="6" key="1">
    <citation type="submission" date="2014-02" db="EMBL/GenBank/DDBJ databases">
        <authorList>
            <person name="Genoscope - CEA"/>
        </authorList>
    </citation>
    <scope>NUCLEOTIDE SEQUENCE</scope>
    <source>
        <strain evidence="6">LS3</strain>
    </source>
</reference>
<dbReference type="GO" id="GO:0005730">
    <property type="term" value="C:nucleolus"/>
    <property type="evidence" value="ECO:0007669"/>
    <property type="project" value="TreeGrafter"/>
</dbReference>
<dbReference type="Gene3D" id="1.25.10.10">
    <property type="entry name" value="Leucine-rich Repeat Variant"/>
    <property type="match status" value="1"/>
</dbReference>
<dbReference type="InterPro" id="IPR012959">
    <property type="entry name" value="CPL_dom"/>
</dbReference>
<evidence type="ECO:0000256" key="3">
    <source>
        <dbReference type="PROSITE-ProRule" id="PRU00317"/>
    </source>
</evidence>
<accession>A0A060T4W7</accession>